<dbReference type="AlphaFoldDB" id="A0A4S8LFD3"/>
<dbReference type="OrthoDB" id="3269297at2759"/>
<dbReference type="EMBL" id="ML179460">
    <property type="protein sequence ID" value="THU87188.1"/>
    <property type="molecule type" value="Genomic_DNA"/>
</dbReference>
<feature type="domain" description="DDE-1" evidence="1">
    <location>
        <begin position="7"/>
        <end position="71"/>
    </location>
</feature>
<evidence type="ECO:0000259" key="1">
    <source>
        <dbReference type="Pfam" id="PF03184"/>
    </source>
</evidence>
<protein>
    <recommendedName>
        <fullName evidence="1">DDE-1 domain-containing protein</fullName>
    </recommendedName>
</protein>
<accession>A0A4S8LFD3</accession>
<dbReference type="GO" id="GO:0003676">
    <property type="term" value="F:nucleic acid binding"/>
    <property type="evidence" value="ECO:0007669"/>
    <property type="project" value="InterPro"/>
</dbReference>
<sequence>AVGKFRDEGRTWALFMDGHSSHFTPEIIQFAMTMNIMIVSYPPHCTHALQGLDVVCFAKMKTELKNAIQEFEETHLRNIGKADFMGVFLKGFAKSFDETTVKAAFRVTGIFPFDRSAIKPEQMKPAEATSIIGGYALTQMSPVKA</sequence>
<organism evidence="2 3">
    <name type="scientific">Dendrothele bispora (strain CBS 962.96)</name>
    <dbReference type="NCBI Taxonomy" id="1314807"/>
    <lineage>
        <taxon>Eukaryota</taxon>
        <taxon>Fungi</taxon>
        <taxon>Dikarya</taxon>
        <taxon>Basidiomycota</taxon>
        <taxon>Agaricomycotina</taxon>
        <taxon>Agaricomycetes</taxon>
        <taxon>Agaricomycetidae</taxon>
        <taxon>Agaricales</taxon>
        <taxon>Agaricales incertae sedis</taxon>
        <taxon>Dendrothele</taxon>
    </lineage>
</organism>
<proteinExistence type="predicted"/>
<name>A0A4S8LFD3_DENBC</name>
<dbReference type="Proteomes" id="UP000297245">
    <property type="component" value="Unassembled WGS sequence"/>
</dbReference>
<evidence type="ECO:0000313" key="3">
    <source>
        <dbReference type="Proteomes" id="UP000297245"/>
    </source>
</evidence>
<keyword evidence="3" id="KW-1185">Reference proteome</keyword>
<reference evidence="2 3" key="1">
    <citation type="journal article" date="2019" name="Nat. Ecol. Evol.">
        <title>Megaphylogeny resolves global patterns of mushroom evolution.</title>
        <authorList>
            <person name="Varga T."/>
            <person name="Krizsan K."/>
            <person name="Foldi C."/>
            <person name="Dima B."/>
            <person name="Sanchez-Garcia M."/>
            <person name="Sanchez-Ramirez S."/>
            <person name="Szollosi G.J."/>
            <person name="Szarkandi J.G."/>
            <person name="Papp V."/>
            <person name="Albert L."/>
            <person name="Andreopoulos W."/>
            <person name="Angelini C."/>
            <person name="Antonin V."/>
            <person name="Barry K.W."/>
            <person name="Bougher N.L."/>
            <person name="Buchanan P."/>
            <person name="Buyck B."/>
            <person name="Bense V."/>
            <person name="Catcheside P."/>
            <person name="Chovatia M."/>
            <person name="Cooper J."/>
            <person name="Damon W."/>
            <person name="Desjardin D."/>
            <person name="Finy P."/>
            <person name="Geml J."/>
            <person name="Haridas S."/>
            <person name="Hughes K."/>
            <person name="Justo A."/>
            <person name="Karasinski D."/>
            <person name="Kautmanova I."/>
            <person name="Kiss B."/>
            <person name="Kocsube S."/>
            <person name="Kotiranta H."/>
            <person name="LaButti K.M."/>
            <person name="Lechner B.E."/>
            <person name="Liimatainen K."/>
            <person name="Lipzen A."/>
            <person name="Lukacs Z."/>
            <person name="Mihaltcheva S."/>
            <person name="Morgado L.N."/>
            <person name="Niskanen T."/>
            <person name="Noordeloos M.E."/>
            <person name="Ohm R.A."/>
            <person name="Ortiz-Santana B."/>
            <person name="Ovrebo C."/>
            <person name="Racz N."/>
            <person name="Riley R."/>
            <person name="Savchenko A."/>
            <person name="Shiryaev A."/>
            <person name="Soop K."/>
            <person name="Spirin V."/>
            <person name="Szebenyi C."/>
            <person name="Tomsovsky M."/>
            <person name="Tulloss R.E."/>
            <person name="Uehling J."/>
            <person name="Grigoriev I.V."/>
            <person name="Vagvolgyi C."/>
            <person name="Papp T."/>
            <person name="Martin F.M."/>
            <person name="Miettinen O."/>
            <person name="Hibbett D.S."/>
            <person name="Nagy L.G."/>
        </authorList>
    </citation>
    <scope>NUCLEOTIDE SEQUENCE [LARGE SCALE GENOMIC DNA]</scope>
    <source>
        <strain evidence="2 3">CBS 962.96</strain>
    </source>
</reference>
<feature type="non-terminal residue" evidence="2">
    <location>
        <position position="145"/>
    </location>
</feature>
<dbReference type="InterPro" id="IPR004875">
    <property type="entry name" value="DDE_SF_endonuclease_dom"/>
</dbReference>
<feature type="non-terminal residue" evidence="2">
    <location>
        <position position="1"/>
    </location>
</feature>
<dbReference type="Pfam" id="PF03184">
    <property type="entry name" value="DDE_1"/>
    <property type="match status" value="1"/>
</dbReference>
<gene>
    <name evidence="2" type="ORF">K435DRAFT_632489</name>
</gene>
<evidence type="ECO:0000313" key="2">
    <source>
        <dbReference type="EMBL" id="THU87188.1"/>
    </source>
</evidence>